<dbReference type="RefSeq" id="XP_010457541.1">
    <property type="nucleotide sequence ID" value="XM_010459239.1"/>
</dbReference>
<sequence>MSYKIHPLPIAFNNKHFKFPIIMGLIACRAFVFVLLFALVADFTMGETELGDDKHLFPHLHPRPLLHKGGIYKKGFKKGLGDFGSGGGWIGGSIGGFGGGISGGFGGGGSGAGGVGGFSGGAGKGVDDGGFGKGVDGGVGKGIDGGAGKGADGGAIGGIVGGTGKEIGGGAGKEVDGGIGGGGH</sequence>
<name>A0ABM0VKE9_CAMSA</name>
<evidence type="ECO:0000256" key="1">
    <source>
        <dbReference type="SAM" id="Phobius"/>
    </source>
</evidence>
<accession>A0ABM0VKE9</accession>
<evidence type="ECO:0000313" key="3">
    <source>
        <dbReference type="RefSeq" id="XP_010457541.1"/>
    </source>
</evidence>
<feature type="transmembrane region" description="Helical" evidence="1">
    <location>
        <begin position="21"/>
        <end position="41"/>
    </location>
</feature>
<protein>
    <submittedName>
        <fullName evidence="3">Glycine-rich protein 23-like</fullName>
    </submittedName>
</protein>
<reference evidence="2" key="1">
    <citation type="journal article" date="2014" name="Nat. Commun.">
        <title>The emerging biofuel crop Camelina sativa retains a highly undifferentiated hexaploid genome structure.</title>
        <authorList>
            <person name="Kagale S."/>
            <person name="Koh C."/>
            <person name="Nixon J."/>
            <person name="Bollina V."/>
            <person name="Clarke W.E."/>
            <person name="Tuteja R."/>
            <person name="Spillane C."/>
            <person name="Robinson S.J."/>
            <person name="Links M.G."/>
            <person name="Clarke C."/>
            <person name="Higgins E.E."/>
            <person name="Huebert T."/>
            <person name="Sharpe A.G."/>
            <person name="Parkin I.A."/>
        </authorList>
    </citation>
    <scope>NUCLEOTIDE SEQUENCE [LARGE SCALE GENOMIC DNA]</scope>
    <source>
        <strain evidence="2">cv. DH55</strain>
    </source>
</reference>
<organism evidence="2 3">
    <name type="scientific">Camelina sativa</name>
    <name type="common">False flax</name>
    <name type="synonym">Myagrum sativum</name>
    <dbReference type="NCBI Taxonomy" id="90675"/>
    <lineage>
        <taxon>Eukaryota</taxon>
        <taxon>Viridiplantae</taxon>
        <taxon>Streptophyta</taxon>
        <taxon>Embryophyta</taxon>
        <taxon>Tracheophyta</taxon>
        <taxon>Spermatophyta</taxon>
        <taxon>Magnoliopsida</taxon>
        <taxon>eudicotyledons</taxon>
        <taxon>Gunneridae</taxon>
        <taxon>Pentapetalae</taxon>
        <taxon>rosids</taxon>
        <taxon>malvids</taxon>
        <taxon>Brassicales</taxon>
        <taxon>Brassicaceae</taxon>
        <taxon>Camelineae</taxon>
        <taxon>Camelina</taxon>
    </lineage>
</organism>
<keyword evidence="1" id="KW-1133">Transmembrane helix</keyword>
<keyword evidence="1" id="KW-0812">Transmembrane</keyword>
<reference evidence="3" key="2">
    <citation type="submission" date="2025-08" db="UniProtKB">
        <authorList>
            <consortium name="RefSeq"/>
        </authorList>
    </citation>
    <scope>IDENTIFICATION</scope>
    <source>
        <tissue evidence="3">Leaf</tissue>
    </source>
</reference>
<evidence type="ECO:0000313" key="2">
    <source>
        <dbReference type="Proteomes" id="UP000694864"/>
    </source>
</evidence>
<dbReference type="Proteomes" id="UP000694864">
    <property type="component" value="Chromosome 14"/>
</dbReference>
<gene>
    <name evidence="3" type="primary">LOC104739006</name>
</gene>
<keyword evidence="2" id="KW-1185">Reference proteome</keyword>
<dbReference type="GeneID" id="104739006"/>
<keyword evidence="1" id="KW-0472">Membrane</keyword>
<proteinExistence type="predicted"/>